<evidence type="ECO:0000313" key="3">
    <source>
        <dbReference type="Proteomes" id="UP000005019"/>
    </source>
</evidence>
<dbReference type="InterPro" id="IPR016032">
    <property type="entry name" value="Sig_transdc_resp-reg_C-effctor"/>
</dbReference>
<feature type="domain" description="PAS" evidence="1">
    <location>
        <begin position="186"/>
        <end position="257"/>
    </location>
</feature>
<dbReference type="PROSITE" id="PS50112">
    <property type="entry name" value="PAS"/>
    <property type="match status" value="1"/>
</dbReference>
<dbReference type="InterPro" id="IPR000014">
    <property type="entry name" value="PAS"/>
</dbReference>
<dbReference type="eggNOG" id="COG2771">
    <property type="taxonomic scope" value="Bacteria"/>
</dbReference>
<sequence>MTGTYVDATMTEKEFDRCVAGFHAAAAGAMDWGQALRPLHDTFGLWVTQLFGMDIGAGSILFSFEVGDTQPEAFVDFARVWHRYDPRTLKSFGMGEGEWMNCREHFDDAFVERDPFYQQFLIPYGGRWASGTKLVHDGSFVAIVGLLRGVHSRPFSKEEDRLGQRLARHLAEAVRSYRSTLLLSSRAAGAAAVLERVSSPLLLVDEQRRIHYANPAVQRILADEGAVLIDRAGKLQAVDPDDDTRLLLALRQLRLSRDSYLGEGSEPQERTTLRLPLPASHLHLNLYLFALRPEASLGAFGPAPLAMALLHDPRQRLDLDPFMVAAAFDLTPAESQLAVGLARGAAIADLAEQRGVSVETMRSQLKSVFQKTGTGRQSELVSLLATLPE</sequence>
<dbReference type="Proteomes" id="UP000005019">
    <property type="component" value="Unassembled WGS sequence"/>
</dbReference>
<gene>
    <name evidence="2" type="ORF">METUNv1_01374</name>
</gene>
<dbReference type="SUPFAM" id="SSF46894">
    <property type="entry name" value="C-terminal effector domain of the bipartite response regulators"/>
    <property type="match status" value="1"/>
</dbReference>
<dbReference type="SMART" id="SM00421">
    <property type="entry name" value="HTH_LUXR"/>
    <property type="match status" value="1"/>
</dbReference>
<evidence type="ECO:0000259" key="1">
    <source>
        <dbReference type="PROSITE" id="PS50112"/>
    </source>
</evidence>
<keyword evidence="3" id="KW-1185">Reference proteome</keyword>
<dbReference type="GO" id="GO:0003677">
    <property type="term" value="F:DNA binding"/>
    <property type="evidence" value="ECO:0007669"/>
    <property type="project" value="InterPro"/>
</dbReference>
<proteinExistence type="predicted"/>
<evidence type="ECO:0000313" key="2">
    <source>
        <dbReference type="EMBL" id="EGK72258.1"/>
    </source>
</evidence>
<dbReference type="STRING" id="1000565.METUNv1_01374"/>
<organism evidence="2 3">
    <name type="scientific">Methyloversatilis universalis (strain ATCC BAA-1314 / DSM 25237 / JCM 13912 / CCUG 52030 / FAM5)</name>
    <dbReference type="NCBI Taxonomy" id="1000565"/>
    <lineage>
        <taxon>Bacteria</taxon>
        <taxon>Pseudomonadati</taxon>
        <taxon>Pseudomonadota</taxon>
        <taxon>Betaproteobacteria</taxon>
        <taxon>Nitrosomonadales</taxon>
        <taxon>Sterolibacteriaceae</taxon>
        <taxon>Methyloversatilis</taxon>
    </lineage>
</organism>
<dbReference type="Pfam" id="PF13188">
    <property type="entry name" value="PAS_8"/>
    <property type="match status" value="1"/>
</dbReference>
<name>F5RAZ7_METUF</name>
<reference evidence="2 3" key="1">
    <citation type="journal article" date="2011" name="J. Bacteriol.">
        <title>Genome sequence of Methyloversatilis universalis FAM5T, a methylotrophic representative of the order Rhodocyclales.</title>
        <authorList>
            <person name="Kittichotirat W."/>
            <person name="Good N.M."/>
            <person name="Hall R."/>
            <person name="Bringel F."/>
            <person name="Lajus A."/>
            <person name="Medigue C."/>
            <person name="Smalley N.E."/>
            <person name="Beck D."/>
            <person name="Bumgarner R."/>
            <person name="Vuilleumier S."/>
            <person name="Kalyuzhnaya M.G."/>
        </authorList>
    </citation>
    <scope>NUCLEOTIDE SEQUENCE [LARGE SCALE GENOMIC DNA]</scope>
    <source>
        <strain evidence="3">ATCC BAA-1314 / JCM 13912 / FAM5</strain>
    </source>
</reference>
<dbReference type="Gene3D" id="1.10.10.10">
    <property type="entry name" value="Winged helix-like DNA-binding domain superfamily/Winged helix DNA-binding domain"/>
    <property type="match status" value="1"/>
</dbReference>
<dbReference type="GO" id="GO:0006355">
    <property type="term" value="P:regulation of DNA-templated transcription"/>
    <property type="evidence" value="ECO:0007669"/>
    <property type="project" value="InterPro"/>
</dbReference>
<dbReference type="InterPro" id="IPR000792">
    <property type="entry name" value="Tscrpt_reg_LuxR_C"/>
</dbReference>
<dbReference type="RefSeq" id="WP_008060133.1">
    <property type="nucleotide sequence ID" value="NZ_AFHG01000041.1"/>
</dbReference>
<dbReference type="AlphaFoldDB" id="F5RAZ7"/>
<accession>F5RAZ7</accession>
<dbReference type="InterPro" id="IPR036388">
    <property type="entry name" value="WH-like_DNA-bd_sf"/>
</dbReference>
<comment type="caution">
    <text evidence="2">The sequence shown here is derived from an EMBL/GenBank/DDBJ whole genome shotgun (WGS) entry which is preliminary data.</text>
</comment>
<protein>
    <submittedName>
        <fullName evidence="2">Transcriptional regulator, LuxR family</fullName>
    </submittedName>
</protein>
<dbReference type="EMBL" id="AFHG01000041">
    <property type="protein sequence ID" value="EGK72258.1"/>
    <property type="molecule type" value="Genomic_DNA"/>
</dbReference>